<keyword evidence="3" id="KW-1185">Reference proteome</keyword>
<feature type="compositionally biased region" description="Low complexity" evidence="1">
    <location>
        <begin position="59"/>
        <end position="69"/>
    </location>
</feature>
<feature type="compositionally biased region" description="Low complexity" evidence="1">
    <location>
        <begin position="90"/>
        <end position="101"/>
    </location>
</feature>
<name>A0A915CLU4_9BILA</name>
<evidence type="ECO:0000313" key="4">
    <source>
        <dbReference type="WBParaSite" id="jg10013"/>
    </source>
</evidence>
<dbReference type="Proteomes" id="UP000887574">
    <property type="component" value="Unplaced"/>
</dbReference>
<dbReference type="AlphaFoldDB" id="A0A915CLU4"/>
<dbReference type="WBParaSite" id="jg10013">
    <property type="protein sequence ID" value="jg10013"/>
    <property type="gene ID" value="jg10013"/>
</dbReference>
<keyword evidence="2" id="KW-1133">Transmembrane helix</keyword>
<evidence type="ECO:0000313" key="3">
    <source>
        <dbReference type="Proteomes" id="UP000887574"/>
    </source>
</evidence>
<keyword evidence="2" id="KW-0812">Transmembrane</keyword>
<evidence type="ECO:0000256" key="1">
    <source>
        <dbReference type="SAM" id="MobiDB-lite"/>
    </source>
</evidence>
<accession>A0A915CLU4</accession>
<feature type="transmembrane region" description="Helical" evidence="2">
    <location>
        <begin position="237"/>
        <end position="259"/>
    </location>
</feature>
<evidence type="ECO:0000256" key="2">
    <source>
        <dbReference type="SAM" id="Phobius"/>
    </source>
</evidence>
<keyword evidence="2" id="KW-0472">Membrane</keyword>
<protein>
    <submittedName>
        <fullName evidence="4">Uncharacterized protein</fullName>
    </submittedName>
</protein>
<proteinExistence type="predicted"/>
<feature type="region of interest" description="Disordered" evidence="1">
    <location>
        <begin position="1"/>
        <end position="104"/>
    </location>
</feature>
<reference evidence="4" key="1">
    <citation type="submission" date="2022-11" db="UniProtKB">
        <authorList>
            <consortium name="WormBaseParasite"/>
        </authorList>
    </citation>
    <scope>IDENTIFICATION</scope>
</reference>
<organism evidence="3 4">
    <name type="scientific">Ditylenchus dipsaci</name>
    <dbReference type="NCBI Taxonomy" id="166011"/>
    <lineage>
        <taxon>Eukaryota</taxon>
        <taxon>Metazoa</taxon>
        <taxon>Ecdysozoa</taxon>
        <taxon>Nematoda</taxon>
        <taxon>Chromadorea</taxon>
        <taxon>Rhabditida</taxon>
        <taxon>Tylenchina</taxon>
        <taxon>Tylenchomorpha</taxon>
        <taxon>Sphaerularioidea</taxon>
        <taxon>Anguinidae</taxon>
        <taxon>Anguininae</taxon>
        <taxon>Ditylenchus</taxon>
    </lineage>
</organism>
<sequence length="391" mass="43126">MTADMLTHVQLLPNASDNRRRTTKKRNQWSTEEHTSNRCPPPYRSYSSVQDEEDHQQWSSSDSSSYNSNPQRHHQAPSKLHQPMSKRRSSCGSPTSAASSTYDGTVNSLPHKTILSPHSLNGSAVYVNQANYNQMVSSSPIGAARRGQEASRQTSLASSGVVSTFLQLPKAARITSFPTSQYLPSNYPPLSSSNMPEHLCQLEETSSTTTKHNPPKRNRMEELRQCCKRPASRLCCLTVILLTIAALILTYVLTSGWIVPKHLKFSWLAPDILRQGQHTPNMLQMDVASEQIRFDLAGNMPFRGNYISVLDFKTNKVAIVDSSLRSGGRNLVCFVTDLDRQNIPDQVALQKAAKNSAGKTHSSLGGKSPGTIFPLLCPQTPLHSTIPTRGG</sequence>